<dbReference type="Proteomes" id="UP000028059">
    <property type="component" value="Unassembled WGS sequence"/>
</dbReference>
<dbReference type="AlphaFoldDB" id="A0A081RLA0"/>
<name>A0A081RLA0_9ARCH</name>
<proteinExistence type="predicted"/>
<sequence length="36" mass="4420">MKQTDSRKNINDKLELNIDFYNHIRVKRKTKKIYPA</sequence>
<accession>A0A081RLA0</accession>
<comment type="caution">
    <text evidence="1">The sequence shown here is derived from an EMBL/GenBank/DDBJ whole genome shotgun (WGS) entry which is preliminary data.</text>
</comment>
<evidence type="ECO:0000313" key="1">
    <source>
        <dbReference type="EMBL" id="KEQ55973.1"/>
    </source>
</evidence>
<dbReference type="EMBL" id="JOKN01000042">
    <property type="protein sequence ID" value="KEQ55973.1"/>
    <property type="molecule type" value="Genomic_DNA"/>
</dbReference>
<gene>
    <name evidence="1" type="ORF">AAA799N04_01608</name>
</gene>
<keyword evidence="2" id="KW-1185">Reference proteome</keyword>
<organism evidence="1 2">
    <name type="scientific">Marine Group I thaumarchaeote SCGC AAA799-N04</name>
    <dbReference type="NCBI Taxonomy" id="1502293"/>
    <lineage>
        <taxon>Archaea</taxon>
        <taxon>Nitrososphaerota</taxon>
        <taxon>Marine Group I</taxon>
    </lineage>
</organism>
<protein>
    <submittedName>
        <fullName evidence="1">Uncharacterized protein</fullName>
    </submittedName>
</protein>
<evidence type="ECO:0000313" key="2">
    <source>
        <dbReference type="Proteomes" id="UP000028059"/>
    </source>
</evidence>
<reference evidence="1 2" key="1">
    <citation type="submission" date="2014-06" db="EMBL/GenBank/DDBJ databases">
        <authorList>
            <person name="Ngugi D.K."/>
            <person name="Blom J."/>
            <person name="Alam I."/>
            <person name="Rashid M."/>
            <person name="Ba Alawi W."/>
            <person name="Zhang G."/>
            <person name="Hikmawan T."/>
            <person name="Guan Y."/>
            <person name="Antunes A."/>
            <person name="Siam R."/>
            <person name="ElDorry H."/>
            <person name="Bajic V."/>
            <person name="Stingl U."/>
        </authorList>
    </citation>
    <scope>NUCLEOTIDE SEQUENCE [LARGE SCALE GENOMIC DNA]</scope>
    <source>
        <strain evidence="1">SCGC AAA799-N04</strain>
    </source>
</reference>